<dbReference type="Proteomes" id="UP001202248">
    <property type="component" value="Unassembled WGS sequence"/>
</dbReference>
<proteinExistence type="predicted"/>
<gene>
    <name evidence="1" type="ORF">MKP09_17920</name>
</gene>
<keyword evidence="2" id="KW-1185">Reference proteome</keyword>
<evidence type="ECO:0000313" key="1">
    <source>
        <dbReference type="EMBL" id="MCH5599652.1"/>
    </source>
</evidence>
<evidence type="ECO:0008006" key="3">
    <source>
        <dbReference type="Google" id="ProtNLM"/>
    </source>
</evidence>
<organism evidence="1 2">
    <name type="scientific">Niabella ginsengisoli</name>
    <dbReference type="NCBI Taxonomy" id="522298"/>
    <lineage>
        <taxon>Bacteria</taxon>
        <taxon>Pseudomonadati</taxon>
        <taxon>Bacteroidota</taxon>
        <taxon>Chitinophagia</taxon>
        <taxon>Chitinophagales</taxon>
        <taxon>Chitinophagaceae</taxon>
        <taxon>Niabella</taxon>
    </lineage>
</organism>
<dbReference type="SUPFAM" id="SSF52266">
    <property type="entry name" value="SGNH hydrolase"/>
    <property type="match status" value="1"/>
</dbReference>
<dbReference type="EMBL" id="JAKWBL010000004">
    <property type="protein sequence ID" value="MCH5599652.1"/>
    <property type="molecule type" value="Genomic_DNA"/>
</dbReference>
<name>A0ABS9SMS2_9BACT</name>
<dbReference type="RefSeq" id="WP_240831691.1">
    <property type="nucleotide sequence ID" value="NZ_JAKWBL010000004.1"/>
</dbReference>
<protein>
    <recommendedName>
        <fullName evidence="3">SGNH hydrolase-type esterase domain-containing protein</fullName>
    </recommendedName>
</protein>
<sequence length="77" mass="8965">MKPSPSRKHLLSKYKEANGLIKEFLKKDKNAKFIDVYSLMLNKDGSVMSEIFVDDNLHMNAKGYAIWKKAMQPYLKK</sequence>
<dbReference type="Gene3D" id="3.40.50.1110">
    <property type="entry name" value="SGNH hydrolase"/>
    <property type="match status" value="1"/>
</dbReference>
<accession>A0ABS9SMS2</accession>
<dbReference type="InterPro" id="IPR036514">
    <property type="entry name" value="SGNH_hydro_sf"/>
</dbReference>
<comment type="caution">
    <text evidence="1">The sequence shown here is derived from an EMBL/GenBank/DDBJ whole genome shotgun (WGS) entry which is preliminary data.</text>
</comment>
<evidence type="ECO:0000313" key="2">
    <source>
        <dbReference type="Proteomes" id="UP001202248"/>
    </source>
</evidence>
<reference evidence="1 2" key="1">
    <citation type="submission" date="2022-02" db="EMBL/GenBank/DDBJ databases">
        <authorList>
            <person name="Min J."/>
        </authorList>
    </citation>
    <scope>NUCLEOTIDE SEQUENCE [LARGE SCALE GENOMIC DNA]</scope>
    <source>
        <strain evidence="1 2">GR10-1</strain>
    </source>
</reference>